<dbReference type="GO" id="GO:0005886">
    <property type="term" value="C:plasma membrane"/>
    <property type="evidence" value="ECO:0007669"/>
    <property type="project" value="TreeGrafter"/>
</dbReference>
<dbReference type="Pfam" id="PF07885">
    <property type="entry name" value="Ion_trans_2"/>
    <property type="match status" value="2"/>
</dbReference>
<feature type="transmembrane region" description="Helical" evidence="10">
    <location>
        <begin position="462"/>
        <end position="490"/>
    </location>
</feature>
<dbReference type="PRINTS" id="PR01333">
    <property type="entry name" value="2POREKCHANEL"/>
</dbReference>
<keyword evidence="4 10" id="KW-1133">Transmembrane helix</keyword>
<dbReference type="GO" id="GO:0022841">
    <property type="term" value="F:potassium ion leak channel activity"/>
    <property type="evidence" value="ECO:0007669"/>
    <property type="project" value="TreeGrafter"/>
</dbReference>
<reference evidence="12" key="1">
    <citation type="submission" date="2020-06" db="EMBL/GenBank/DDBJ databases">
        <authorList>
            <consortium name="Plant Systems Biology data submission"/>
        </authorList>
    </citation>
    <scope>NUCLEOTIDE SEQUENCE</scope>
    <source>
        <strain evidence="12">D6</strain>
    </source>
</reference>
<evidence type="ECO:0000256" key="7">
    <source>
        <dbReference type="ARBA" id="ARBA00023303"/>
    </source>
</evidence>
<proteinExistence type="inferred from homology"/>
<evidence type="ECO:0000313" key="12">
    <source>
        <dbReference type="EMBL" id="CAB9525393.1"/>
    </source>
</evidence>
<keyword evidence="2 8" id="KW-0813">Transport</keyword>
<dbReference type="AlphaFoldDB" id="A0A9N8ERE2"/>
<feature type="region of interest" description="Disordered" evidence="9">
    <location>
        <begin position="1"/>
        <end position="49"/>
    </location>
</feature>
<feature type="compositionally biased region" description="Low complexity" evidence="9">
    <location>
        <begin position="1"/>
        <end position="11"/>
    </location>
</feature>
<evidence type="ECO:0000256" key="6">
    <source>
        <dbReference type="ARBA" id="ARBA00023136"/>
    </source>
</evidence>
<organism evidence="12 13">
    <name type="scientific">Seminavis robusta</name>
    <dbReference type="NCBI Taxonomy" id="568900"/>
    <lineage>
        <taxon>Eukaryota</taxon>
        <taxon>Sar</taxon>
        <taxon>Stramenopiles</taxon>
        <taxon>Ochrophyta</taxon>
        <taxon>Bacillariophyta</taxon>
        <taxon>Bacillariophyceae</taxon>
        <taxon>Bacillariophycidae</taxon>
        <taxon>Naviculales</taxon>
        <taxon>Naviculaceae</taxon>
        <taxon>Seminavis</taxon>
    </lineage>
</organism>
<dbReference type="OrthoDB" id="48488at2759"/>
<comment type="similarity">
    <text evidence="8">Belongs to the two pore domain potassium channel (TC 1.A.1.8) family.</text>
</comment>
<feature type="domain" description="Potassium channel" evidence="11">
    <location>
        <begin position="322"/>
        <end position="373"/>
    </location>
</feature>
<feature type="transmembrane region" description="Helical" evidence="10">
    <location>
        <begin position="351"/>
        <end position="379"/>
    </location>
</feature>
<feature type="domain" description="Potassium channel" evidence="11">
    <location>
        <begin position="411"/>
        <end position="473"/>
    </location>
</feature>
<evidence type="ECO:0000256" key="10">
    <source>
        <dbReference type="SAM" id="Phobius"/>
    </source>
</evidence>
<feature type="transmembrane region" description="Helical" evidence="10">
    <location>
        <begin position="84"/>
        <end position="103"/>
    </location>
</feature>
<evidence type="ECO:0000256" key="4">
    <source>
        <dbReference type="ARBA" id="ARBA00022989"/>
    </source>
</evidence>
<dbReference type="EMBL" id="CAICTM010001669">
    <property type="protein sequence ID" value="CAB9525393.1"/>
    <property type="molecule type" value="Genomic_DNA"/>
</dbReference>
<gene>
    <name evidence="12" type="ORF">SEMRO_1671_G290030.1</name>
</gene>
<feature type="region of interest" description="Disordered" evidence="9">
    <location>
        <begin position="517"/>
        <end position="562"/>
    </location>
</feature>
<feature type="transmembrane region" description="Helical" evidence="10">
    <location>
        <begin position="391"/>
        <end position="413"/>
    </location>
</feature>
<accession>A0A9N8ERE2</accession>
<evidence type="ECO:0000256" key="2">
    <source>
        <dbReference type="ARBA" id="ARBA00022448"/>
    </source>
</evidence>
<protein>
    <recommendedName>
        <fullName evidence="11">Potassium channel domain-containing protein</fullName>
    </recommendedName>
</protein>
<dbReference type="Proteomes" id="UP001153069">
    <property type="component" value="Unassembled WGS sequence"/>
</dbReference>
<evidence type="ECO:0000256" key="3">
    <source>
        <dbReference type="ARBA" id="ARBA00022692"/>
    </source>
</evidence>
<dbReference type="SUPFAM" id="SSF81324">
    <property type="entry name" value="Voltage-gated potassium channels"/>
    <property type="match status" value="2"/>
</dbReference>
<sequence>MEDRSSAFSGSTGTGGYETPDEEESPTTSRTVRFASEVQEHEHDAGRDRVSDVDIDKKRFMLIKRPKLGQGIAARVFRRYPRCYAFWIGMVFPLWFLVLLSMLGGRLLGDLEFDTEVAGNNEAMRNRLMAKTYDQAVSDTVSFAPQVCYTLFKQNISVSNLTSYWSEILDQQDSLLDYLDLRQEELVGVDDMIDNVTEFSSYLGECGRVADNFTNNIQQIFFGDFEISFSGSTKLTFSWSRCVNVTDPSRYNHIFQPRLSHIYAARPENQSKTFSTAWHEDQQRLRIQYLQQYRADNVSNARLKAFNASIFEASAEHTCAVNVPATAWFWFTVMTTVGYGNQAPVTLWGRVLIFTFGFYSILMFAGVLTAAGVVTSLLVNDFAIRLRLRLLANKVVMMIVWGLLWVGWLAFMSAHAIEWTRWRLEEQMSWEDGMWFAFISTTTVGLGDFYPTPEVMFTSDILIFSLSFLLGFVLLSAFLTEMALSMGYFFPDLGEELAKRLKYVGISPFEGCLHGPRSDFDEAERPEDSPLSCQGSMLGKEPEVPALPEQPPHLQPLRKDSDFNGSVMSGSFAYYGPEVDVDELKAKTDM</sequence>
<keyword evidence="6 10" id="KW-0472">Membrane</keyword>
<keyword evidence="13" id="KW-1185">Reference proteome</keyword>
<evidence type="ECO:0000256" key="5">
    <source>
        <dbReference type="ARBA" id="ARBA00023065"/>
    </source>
</evidence>
<evidence type="ECO:0000256" key="9">
    <source>
        <dbReference type="SAM" id="MobiDB-lite"/>
    </source>
</evidence>
<dbReference type="GO" id="GO:0015271">
    <property type="term" value="F:outward rectifier potassium channel activity"/>
    <property type="evidence" value="ECO:0007669"/>
    <property type="project" value="TreeGrafter"/>
</dbReference>
<dbReference type="PANTHER" id="PTHR11003">
    <property type="entry name" value="POTASSIUM CHANNEL, SUBFAMILY K"/>
    <property type="match status" value="1"/>
</dbReference>
<keyword evidence="5 8" id="KW-0406">Ion transport</keyword>
<keyword evidence="7 8" id="KW-0407">Ion channel</keyword>
<dbReference type="InterPro" id="IPR013099">
    <property type="entry name" value="K_chnl_dom"/>
</dbReference>
<name>A0A9N8ERE2_9STRA</name>
<dbReference type="GO" id="GO:0030322">
    <property type="term" value="P:stabilization of membrane potential"/>
    <property type="evidence" value="ECO:0007669"/>
    <property type="project" value="TreeGrafter"/>
</dbReference>
<evidence type="ECO:0000256" key="1">
    <source>
        <dbReference type="ARBA" id="ARBA00004141"/>
    </source>
</evidence>
<comment type="subcellular location">
    <subcellularLocation>
        <location evidence="1">Membrane</location>
        <topology evidence="1">Multi-pass membrane protein</topology>
    </subcellularLocation>
</comment>
<evidence type="ECO:0000313" key="13">
    <source>
        <dbReference type="Proteomes" id="UP001153069"/>
    </source>
</evidence>
<comment type="caution">
    <text evidence="12">The sequence shown here is derived from an EMBL/GenBank/DDBJ whole genome shotgun (WGS) entry which is preliminary data.</text>
</comment>
<evidence type="ECO:0000259" key="11">
    <source>
        <dbReference type="Pfam" id="PF07885"/>
    </source>
</evidence>
<dbReference type="Gene3D" id="1.10.287.70">
    <property type="match status" value="1"/>
</dbReference>
<keyword evidence="3 8" id="KW-0812">Transmembrane</keyword>
<dbReference type="InterPro" id="IPR003280">
    <property type="entry name" value="2pore_dom_K_chnl"/>
</dbReference>
<feature type="compositionally biased region" description="Basic and acidic residues" evidence="9">
    <location>
        <begin position="38"/>
        <end position="49"/>
    </location>
</feature>
<dbReference type="PANTHER" id="PTHR11003:SF291">
    <property type="entry name" value="IP11374P"/>
    <property type="match status" value="1"/>
</dbReference>
<evidence type="ECO:0000256" key="8">
    <source>
        <dbReference type="RuleBase" id="RU003857"/>
    </source>
</evidence>